<gene>
    <name evidence="2" type="ORF">EHS89_04070</name>
</gene>
<dbReference type="RefSeq" id="WP_124924807.1">
    <property type="nucleotide sequence ID" value="NZ_BMOH01000001.1"/>
</dbReference>
<evidence type="ECO:0000256" key="1">
    <source>
        <dbReference type="SAM" id="SignalP"/>
    </source>
</evidence>
<proteinExistence type="predicted"/>
<feature type="chain" id="PRO_5018167266" description="Lipoprotein" evidence="1">
    <location>
        <begin position="23"/>
        <end position="209"/>
    </location>
</feature>
<reference evidence="2 3" key="1">
    <citation type="submission" date="2018-11" db="EMBL/GenBank/DDBJ databases">
        <title>The draft genome sequence of Amphritea balenae JAMM 1525T.</title>
        <authorList>
            <person name="Fang Z."/>
            <person name="Zhang Y."/>
            <person name="Han X."/>
        </authorList>
    </citation>
    <scope>NUCLEOTIDE SEQUENCE [LARGE SCALE GENOMIC DNA]</scope>
    <source>
        <strain evidence="2 3">JAMM 1525</strain>
    </source>
</reference>
<comment type="caution">
    <text evidence="2">The sequence shown here is derived from an EMBL/GenBank/DDBJ whole genome shotgun (WGS) entry which is preliminary data.</text>
</comment>
<organism evidence="2 3">
    <name type="scientific">Amphritea balenae</name>
    <dbReference type="NCBI Taxonomy" id="452629"/>
    <lineage>
        <taxon>Bacteria</taxon>
        <taxon>Pseudomonadati</taxon>
        <taxon>Pseudomonadota</taxon>
        <taxon>Gammaproteobacteria</taxon>
        <taxon>Oceanospirillales</taxon>
        <taxon>Oceanospirillaceae</taxon>
        <taxon>Amphritea</taxon>
    </lineage>
</organism>
<accession>A0A3P1T020</accession>
<dbReference type="EMBL" id="RQXV01000001">
    <property type="protein sequence ID" value="RRD01733.1"/>
    <property type="molecule type" value="Genomic_DNA"/>
</dbReference>
<evidence type="ECO:0000313" key="2">
    <source>
        <dbReference type="EMBL" id="RRD01733.1"/>
    </source>
</evidence>
<feature type="signal peptide" evidence="1">
    <location>
        <begin position="1"/>
        <end position="22"/>
    </location>
</feature>
<dbReference type="AlphaFoldDB" id="A0A3P1T020"/>
<keyword evidence="1" id="KW-0732">Signal</keyword>
<sequence length="209" mass="22309">MKKIIFLLGCIFFISGCSVHQAWNGDKKPGLSYASIDKMGKVSSNSISATLIKETFEKLIAEGDKQKIAKFLAETSDRSTLFIWSAEYNGAMVNGSGQTCLQAASYARSTNTTVDISSSLLNLLTQIDLNSDNENDKLLALSVMEAITNLTSSSEQSTYLSAGLFGLCLLQANGGLSEAQVESSIAKLIEASTLKLESKSKALNREGGA</sequence>
<evidence type="ECO:0000313" key="3">
    <source>
        <dbReference type="Proteomes" id="UP000267535"/>
    </source>
</evidence>
<dbReference type="Proteomes" id="UP000267535">
    <property type="component" value="Unassembled WGS sequence"/>
</dbReference>
<name>A0A3P1T020_9GAMM</name>
<keyword evidence="3" id="KW-1185">Reference proteome</keyword>
<evidence type="ECO:0008006" key="4">
    <source>
        <dbReference type="Google" id="ProtNLM"/>
    </source>
</evidence>
<dbReference type="PROSITE" id="PS51257">
    <property type="entry name" value="PROKAR_LIPOPROTEIN"/>
    <property type="match status" value="1"/>
</dbReference>
<protein>
    <recommendedName>
        <fullName evidence="4">Lipoprotein</fullName>
    </recommendedName>
</protein>
<dbReference type="OrthoDB" id="9807213at2"/>